<accession>A0ABW1V6Q6</accession>
<comment type="caution">
    <text evidence="1">The sequence shown here is derived from an EMBL/GenBank/DDBJ whole genome shotgun (WGS) entry which is preliminary data.</text>
</comment>
<evidence type="ECO:0000313" key="1">
    <source>
        <dbReference type="EMBL" id="MFC6333906.1"/>
    </source>
</evidence>
<dbReference type="RefSeq" id="WP_379235841.1">
    <property type="nucleotide sequence ID" value="NZ_JBHSTE010000004.1"/>
</dbReference>
<proteinExistence type="predicted"/>
<name>A0ABW1V6Q6_9BACL</name>
<protein>
    <submittedName>
        <fullName evidence="1">Uncharacterized protein</fullName>
    </submittedName>
</protein>
<keyword evidence="2" id="KW-1185">Reference proteome</keyword>
<dbReference type="EMBL" id="JBHSTE010000004">
    <property type="protein sequence ID" value="MFC6333906.1"/>
    <property type="molecule type" value="Genomic_DNA"/>
</dbReference>
<evidence type="ECO:0000313" key="2">
    <source>
        <dbReference type="Proteomes" id="UP001596233"/>
    </source>
</evidence>
<dbReference type="Proteomes" id="UP001596233">
    <property type="component" value="Unassembled WGS sequence"/>
</dbReference>
<organism evidence="1 2">
    <name type="scientific">Paenibacillus septentrionalis</name>
    <dbReference type="NCBI Taxonomy" id="429342"/>
    <lineage>
        <taxon>Bacteria</taxon>
        <taxon>Bacillati</taxon>
        <taxon>Bacillota</taxon>
        <taxon>Bacilli</taxon>
        <taxon>Bacillales</taxon>
        <taxon>Paenibacillaceae</taxon>
        <taxon>Paenibacillus</taxon>
    </lineage>
</organism>
<reference evidence="2" key="1">
    <citation type="journal article" date="2019" name="Int. J. Syst. Evol. Microbiol.">
        <title>The Global Catalogue of Microorganisms (GCM) 10K type strain sequencing project: providing services to taxonomists for standard genome sequencing and annotation.</title>
        <authorList>
            <consortium name="The Broad Institute Genomics Platform"/>
            <consortium name="The Broad Institute Genome Sequencing Center for Infectious Disease"/>
            <person name="Wu L."/>
            <person name="Ma J."/>
        </authorList>
    </citation>
    <scope>NUCLEOTIDE SEQUENCE [LARGE SCALE GENOMIC DNA]</scope>
    <source>
        <strain evidence="2">PCU 280</strain>
    </source>
</reference>
<gene>
    <name evidence="1" type="ORF">ACFP56_14860</name>
</gene>
<sequence length="86" mass="9424">MDNAIVTFYIVNSNQSLDIEIPINISINNCIDVLCAANLLPASDSYLFDVSDAGEHWEEVDGSQLLKEVIVGDGSIIRIREKGQAE</sequence>